<evidence type="ECO:0000313" key="1">
    <source>
        <dbReference type="EMBL" id="GBO22104.1"/>
    </source>
</evidence>
<accession>A0A4Y2V9Z9</accession>
<sequence>IGNVPMWRSIHAAARDYKRKFQNGYGAADDTSLDLRKQRLEYRHCQSSSKSSIKRWYEQFKGTGNVQHREGAGRQ</sequence>
<feature type="non-terminal residue" evidence="4">
    <location>
        <position position="1"/>
    </location>
</feature>
<evidence type="ECO:0000313" key="2">
    <source>
        <dbReference type="EMBL" id="GBO22110.1"/>
    </source>
</evidence>
<dbReference type="EMBL" id="BGPR01045244">
    <property type="protein sequence ID" value="GBO22111.1"/>
    <property type="molecule type" value="Genomic_DNA"/>
</dbReference>
<evidence type="ECO:0008006" key="6">
    <source>
        <dbReference type="Google" id="ProtNLM"/>
    </source>
</evidence>
<dbReference type="Proteomes" id="UP000499080">
    <property type="component" value="Unassembled WGS sequence"/>
</dbReference>
<dbReference type="EMBL" id="BGPR01045240">
    <property type="protein sequence ID" value="GBO22104.1"/>
    <property type="molecule type" value="Genomic_DNA"/>
</dbReference>
<evidence type="ECO:0000313" key="3">
    <source>
        <dbReference type="EMBL" id="GBO22111.1"/>
    </source>
</evidence>
<dbReference type="EMBL" id="BGPR01045243">
    <property type="protein sequence ID" value="GBO22110.1"/>
    <property type="molecule type" value="Genomic_DNA"/>
</dbReference>
<dbReference type="AlphaFoldDB" id="A0A4Y2V9Z9"/>
<proteinExistence type="predicted"/>
<organism evidence="4 5">
    <name type="scientific">Araneus ventricosus</name>
    <name type="common">Orbweaver spider</name>
    <name type="synonym">Epeira ventricosa</name>
    <dbReference type="NCBI Taxonomy" id="182803"/>
    <lineage>
        <taxon>Eukaryota</taxon>
        <taxon>Metazoa</taxon>
        <taxon>Ecdysozoa</taxon>
        <taxon>Arthropoda</taxon>
        <taxon>Chelicerata</taxon>
        <taxon>Arachnida</taxon>
        <taxon>Araneae</taxon>
        <taxon>Araneomorphae</taxon>
        <taxon>Entelegynae</taxon>
        <taxon>Araneoidea</taxon>
        <taxon>Araneidae</taxon>
        <taxon>Araneus</taxon>
    </lineage>
</organism>
<keyword evidence="5" id="KW-1185">Reference proteome</keyword>
<gene>
    <name evidence="2" type="ORF">AVEN_183093_1</name>
    <name evidence="3" type="ORF">AVEN_183525_1</name>
    <name evidence="4" type="ORF">AVEN_190009_1</name>
    <name evidence="1" type="ORF">AVEN_233959_1</name>
</gene>
<evidence type="ECO:0000313" key="5">
    <source>
        <dbReference type="Proteomes" id="UP000499080"/>
    </source>
</evidence>
<comment type="caution">
    <text evidence="4">The sequence shown here is derived from an EMBL/GenBank/DDBJ whole genome shotgun (WGS) entry which is preliminary data.</text>
</comment>
<protein>
    <recommendedName>
        <fullName evidence="6">DUF4817 domain-containing protein</fullName>
    </recommendedName>
</protein>
<dbReference type="EMBL" id="BGPR01045269">
    <property type="protein sequence ID" value="GBO22145.1"/>
    <property type="molecule type" value="Genomic_DNA"/>
</dbReference>
<evidence type="ECO:0000313" key="4">
    <source>
        <dbReference type="EMBL" id="GBO22145.1"/>
    </source>
</evidence>
<name>A0A4Y2V9Z9_ARAVE</name>
<reference evidence="4 5" key="1">
    <citation type="journal article" date="2019" name="Sci. Rep.">
        <title>Orb-weaving spider Araneus ventricosus genome elucidates the spidroin gene catalogue.</title>
        <authorList>
            <person name="Kono N."/>
            <person name="Nakamura H."/>
            <person name="Ohtoshi R."/>
            <person name="Moran D.A.P."/>
            <person name="Shinohara A."/>
            <person name="Yoshida Y."/>
            <person name="Fujiwara M."/>
            <person name="Mori M."/>
            <person name="Tomita M."/>
            <person name="Arakawa K."/>
        </authorList>
    </citation>
    <scope>NUCLEOTIDE SEQUENCE [LARGE SCALE GENOMIC DNA]</scope>
</reference>